<dbReference type="RefSeq" id="WP_229807619.1">
    <property type="nucleotide sequence ID" value="NZ_BMZB01000001.1"/>
</dbReference>
<evidence type="ECO:0000256" key="3">
    <source>
        <dbReference type="ARBA" id="ARBA00023237"/>
    </source>
</evidence>
<dbReference type="EMBL" id="BMZB01000001">
    <property type="protein sequence ID" value="GGZ30492.1"/>
    <property type="molecule type" value="Genomic_DNA"/>
</dbReference>
<organism evidence="8 9">
    <name type="scientific">Asticcacaulis endophyticus</name>
    <dbReference type="NCBI Taxonomy" id="1395890"/>
    <lineage>
        <taxon>Bacteria</taxon>
        <taxon>Pseudomonadati</taxon>
        <taxon>Pseudomonadota</taxon>
        <taxon>Alphaproteobacteria</taxon>
        <taxon>Caulobacterales</taxon>
        <taxon>Caulobacteraceae</taxon>
        <taxon>Asticcacaulis</taxon>
    </lineage>
</organism>
<dbReference type="InterPro" id="IPR036942">
    <property type="entry name" value="Beta-barrel_TonB_sf"/>
</dbReference>
<evidence type="ECO:0000259" key="7">
    <source>
        <dbReference type="Pfam" id="PF07715"/>
    </source>
</evidence>
<accession>A0A918Q436</accession>
<feature type="chain" id="PRO_5037826458" evidence="5">
    <location>
        <begin position="38"/>
        <end position="1013"/>
    </location>
</feature>
<evidence type="ECO:0000313" key="9">
    <source>
        <dbReference type="Proteomes" id="UP000662572"/>
    </source>
</evidence>
<dbReference type="InterPro" id="IPR012910">
    <property type="entry name" value="Plug_dom"/>
</dbReference>
<dbReference type="InterPro" id="IPR000531">
    <property type="entry name" value="Beta-barrel_TonB"/>
</dbReference>
<keyword evidence="9" id="KW-1185">Reference proteome</keyword>
<feature type="signal peptide" evidence="5">
    <location>
        <begin position="1"/>
        <end position="37"/>
    </location>
</feature>
<keyword evidence="4" id="KW-0798">TonB box</keyword>
<keyword evidence="2 4" id="KW-0472">Membrane</keyword>
<gene>
    <name evidence="8" type="primary">iroN</name>
    <name evidence="8" type="ORF">GCM10011273_15990</name>
</gene>
<comment type="subcellular location">
    <subcellularLocation>
        <location evidence="1 4">Cell outer membrane</location>
    </subcellularLocation>
</comment>
<evidence type="ECO:0000259" key="6">
    <source>
        <dbReference type="Pfam" id="PF00593"/>
    </source>
</evidence>
<dbReference type="GO" id="GO:0009279">
    <property type="term" value="C:cell outer membrane"/>
    <property type="evidence" value="ECO:0007669"/>
    <property type="project" value="UniProtKB-SubCell"/>
</dbReference>
<dbReference type="InterPro" id="IPR010104">
    <property type="entry name" value="TonB_rcpt_bac"/>
</dbReference>
<dbReference type="Gene3D" id="2.170.130.10">
    <property type="entry name" value="TonB-dependent receptor, plug domain"/>
    <property type="match status" value="1"/>
</dbReference>
<keyword evidence="8" id="KW-0675">Receptor</keyword>
<dbReference type="NCBIfam" id="TIGR01782">
    <property type="entry name" value="TonB-Xanth-Caul"/>
    <property type="match status" value="1"/>
</dbReference>
<reference evidence="8" key="2">
    <citation type="submission" date="2020-09" db="EMBL/GenBank/DDBJ databases">
        <authorList>
            <person name="Sun Q."/>
            <person name="Kim S."/>
        </authorList>
    </citation>
    <scope>NUCLEOTIDE SEQUENCE</scope>
    <source>
        <strain evidence="8">KCTC 32296</strain>
    </source>
</reference>
<feature type="domain" description="TonB-dependent receptor-like beta-barrel" evidence="6">
    <location>
        <begin position="508"/>
        <end position="979"/>
    </location>
</feature>
<dbReference type="PANTHER" id="PTHR40980:SF3">
    <property type="entry name" value="TONB-DEPENDENT RECEPTOR-LIKE BETA-BARREL DOMAIN-CONTAINING PROTEIN"/>
    <property type="match status" value="1"/>
</dbReference>
<comment type="similarity">
    <text evidence="4">Belongs to the TonB-dependent receptor family.</text>
</comment>
<evidence type="ECO:0000256" key="1">
    <source>
        <dbReference type="ARBA" id="ARBA00004442"/>
    </source>
</evidence>
<protein>
    <submittedName>
        <fullName evidence="8">TonB-dependent receptor</fullName>
    </submittedName>
</protein>
<feature type="domain" description="TonB-dependent receptor plug" evidence="7">
    <location>
        <begin position="68"/>
        <end position="182"/>
    </location>
</feature>
<keyword evidence="3" id="KW-0998">Cell outer membrane</keyword>
<dbReference type="Pfam" id="PF00593">
    <property type="entry name" value="TonB_dep_Rec_b-barrel"/>
    <property type="match status" value="1"/>
</dbReference>
<evidence type="ECO:0000256" key="2">
    <source>
        <dbReference type="ARBA" id="ARBA00023136"/>
    </source>
</evidence>
<dbReference type="Proteomes" id="UP000662572">
    <property type="component" value="Unassembled WGS sequence"/>
</dbReference>
<comment type="caution">
    <text evidence="8">The sequence shown here is derived from an EMBL/GenBank/DDBJ whole genome shotgun (WGS) entry which is preliminary data.</text>
</comment>
<dbReference type="InterPro" id="IPR037066">
    <property type="entry name" value="Plug_dom_sf"/>
</dbReference>
<dbReference type="Gene3D" id="2.40.170.20">
    <property type="entry name" value="TonB-dependent receptor, beta-barrel domain"/>
    <property type="match status" value="1"/>
</dbReference>
<keyword evidence="5" id="KW-0732">Signal</keyword>
<evidence type="ECO:0000256" key="4">
    <source>
        <dbReference type="RuleBase" id="RU003357"/>
    </source>
</evidence>
<dbReference type="Pfam" id="PF07715">
    <property type="entry name" value="Plug"/>
    <property type="match status" value="1"/>
</dbReference>
<evidence type="ECO:0000313" key="8">
    <source>
        <dbReference type="EMBL" id="GGZ30492.1"/>
    </source>
</evidence>
<dbReference type="PANTHER" id="PTHR40980">
    <property type="entry name" value="PLUG DOMAIN-CONTAINING PROTEIN"/>
    <property type="match status" value="1"/>
</dbReference>
<dbReference type="AlphaFoldDB" id="A0A918Q436"/>
<proteinExistence type="inferred from homology"/>
<dbReference type="SUPFAM" id="SSF56935">
    <property type="entry name" value="Porins"/>
    <property type="match status" value="1"/>
</dbReference>
<reference evidence="8" key="1">
    <citation type="journal article" date="2014" name="Int. J. Syst. Evol. Microbiol.">
        <title>Complete genome sequence of Corynebacterium casei LMG S-19264T (=DSM 44701T), isolated from a smear-ripened cheese.</title>
        <authorList>
            <consortium name="US DOE Joint Genome Institute (JGI-PGF)"/>
            <person name="Walter F."/>
            <person name="Albersmeier A."/>
            <person name="Kalinowski J."/>
            <person name="Ruckert C."/>
        </authorList>
    </citation>
    <scope>NUCLEOTIDE SEQUENCE</scope>
    <source>
        <strain evidence="8">KCTC 32296</strain>
    </source>
</reference>
<evidence type="ECO:0000256" key="5">
    <source>
        <dbReference type="SAM" id="SignalP"/>
    </source>
</evidence>
<name>A0A918Q436_9CAUL</name>
<sequence length="1013" mass="109382">MKNTRNYGVTKGVRPIKSTMMTASVLALALAAGAAMAQETPAPAAEDDVTEVVVTGFRGSLKSALNVKKNSAGTVDSILSEDVAKFPDSNLAESMQRIPGVTLSRGDGGEGRNISVRGLGPGYTRVRLNGMEGAAQTGSSDIYGAGNSGRSFDFNVFPSEIFSALSTRKTASADVEEGSLGATVDLRSPRPFDYREDQVLSFTAKGVYNEVSKSTDPRLSLLASKKFADGKFGILGTLTYQDRNIREVGYSAVDILPSNINAFNAIRRDAAGLPVTTAPLNEAQPFCTPIGWVSPTGGATISPDPSVHGAKGATATNCSTNNPRTGTIAAYNTIYNLRRADALTTPGSGAFFPRIPRYVNSEQDAKRTGGSLTFQWRPDSDTEVSFDVLYSKYEVERRDNYIAMLSLARNIGNNGQPMVSVKDVEFDDNGSLVYGLFDGMDIRSEGLVDQFTSEFKQANLNFRRRFTERFEVSGMVGVSESVWDGPMRLQTFVDIIDADNVSIDFRGGGTTPVLDFGVDVSDPANFLYAPGAADGTVTGGFSVQGKPANNKTKITTINLDTKYELNADVTFKVGGQFRENDFNAYNLNLIPSQVAVKALPAGVTLASITTQITGVDELWGGGAPSSWLAVDSAKWRDVFDFDSFQYCGIECGAGKSQIKETVKSVYFMTEFNTDSLLPVPVRGDIGIRTVFTDQFAVGHIPVTAPAGSPYPTRGLRNEVERSYSDTLPSANIVFEITPDLLARFSAAKVMSRPELGALTPASGVTFTTRTGTINNPFLDPIRATTFDAALEWYFRPGSLVSVAYFHKDIKTFVQRVNELVPYNQLGLPEELLVGNASGAVATDLFNVARFTNTPGGPLKGYELNAQFDLDFLPGPFANIGVLGNYTNISSEITYILSPTVTTTNDLTGLSRESASGTIYYEDDKFSVRATGSYRGNYIRGIPASAGSDLQGNDDTFYVDASASYAVSDRLKISLEAQNLTDEQNRLFIDSTREDTLFETRIGRTVTFGMTYKY</sequence>